<reference evidence="2" key="2">
    <citation type="submission" date="2014-07" db="EMBL/GenBank/DDBJ databases">
        <authorList>
            <person name="Hull J."/>
        </authorList>
    </citation>
    <scope>NUCLEOTIDE SEQUENCE</scope>
</reference>
<proteinExistence type="predicted"/>
<evidence type="ECO:0000259" key="1">
    <source>
        <dbReference type="Pfam" id="PF17800"/>
    </source>
</evidence>
<accession>A0A0A9Z120</accession>
<organism evidence="2">
    <name type="scientific">Lygus hesperus</name>
    <name type="common">Western plant bug</name>
    <dbReference type="NCBI Taxonomy" id="30085"/>
    <lineage>
        <taxon>Eukaryota</taxon>
        <taxon>Metazoa</taxon>
        <taxon>Ecdysozoa</taxon>
        <taxon>Arthropoda</taxon>
        <taxon>Hexapoda</taxon>
        <taxon>Insecta</taxon>
        <taxon>Pterygota</taxon>
        <taxon>Neoptera</taxon>
        <taxon>Paraneoptera</taxon>
        <taxon>Hemiptera</taxon>
        <taxon>Heteroptera</taxon>
        <taxon>Panheteroptera</taxon>
        <taxon>Cimicomorpha</taxon>
        <taxon>Miridae</taxon>
        <taxon>Mirini</taxon>
        <taxon>Lygus</taxon>
    </lineage>
</organism>
<dbReference type="Gene3D" id="2.60.120.340">
    <property type="entry name" value="Nucleoplasmin core domain"/>
    <property type="match status" value="1"/>
</dbReference>
<dbReference type="Pfam" id="PF17800">
    <property type="entry name" value="NPL"/>
    <property type="match status" value="1"/>
</dbReference>
<name>A0A0A9Z120_LYGHE</name>
<sequence length="114" mass="12017">MEGFYGIEVSAGKTVKPKIPEECALRITQLALPANASAVISIIVSFEGKEFTIATLDPKKSLYQISTDLVFTASQGVSFTAQGAGAVHLTGYVQPVGNDDELMMNGMAGSEDDD</sequence>
<protein>
    <recommendedName>
        <fullName evidence="1">Nucleoplasmin-like domain-containing protein</fullName>
    </recommendedName>
</protein>
<dbReference type="FunFam" id="2.60.120.340:FF:000009">
    <property type="entry name" value="Nucleolar RNA-binding protein, truncated"/>
    <property type="match status" value="1"/>
</dbReference>
<reference evidence="2" key="1">
    <citation type="journal article" date="2014" name="PLoS ONE">
        <title>Transcriptome-Based Identification of ABC Transporters in the Western Tarnished Plant Bug Lygus hesperus.</title>
        <authorList>
            <person name="Hull J.J."/>
            <person name="Chaney K."/>
            <person name="Geib S.M."/>
            <person name="Fabrick J.A."/>
            <person name="Brent C.S."/>
            <person name="Walsh D."/>
            <person name="Lavine L.C."/>
        </authorList>
    </citation>
    <scope>NUCLEOTIDE SEQUENCE</scope>
</reference>
<gene>
    <name evidence="2" type="ORF">CM83_21531</name>
</gene>
<evidence type="ECO:0000313" key="2">
    <source>
        <dbReference type="EMBL" id="JAG37561.1"/>
    </source>
</evidence>
<dbReference type="EMBL" id="GBHO01006043">
    <property type="protein sequence ID" value="JAG37561.1"/>
    <property type="molecule type" value="Transcribed_RNA"/>
</dbReference>
<dbReference type="InterPro" id="IPR041232">
    <property type="entry name" value="NPL"/>
</dbReference>
<feature type="domain" description="Nucleoplasmin-like" evidence="1">
    <location>
        <begin position="4"/>
        <end position="93"/>
    </location>
</feature>
<dbReference type="AlphaFoldDB" id="A0A0A9Z120"/>